<protein>
    <submittedName>
        <fullName evidence="3">Uncharacterized protein</fullName>
    </submittedName>
</protein>
<gene>
    <name evidence="3" type="ORF">EBAPG3_008160</name>
</gene>
<organism evidence="3 4">
    <name type="scientific">Nitrosospira lacus</name>
    <dbReference type="NCBI Taxonomy" id="1288494"/>
    <lineage>
        <taxon>Bacteria</taxon>
        <taxon>Pseudomonadati</taxon>
        <taxon>Pseudomonadota</taxon>
        <taxon>Betaproteobacteria</taxon>
        <taxon>Nitrosomonadales</taxon>
        <taxon>Nitrosomonadaceae</taxon>
        <taxon>Nitrosospira</taxon>
    </lineage>
</organism>
<accession>A0A1W6SPQ2</accession>
<dbReference type="AlphaFoldDB" id="A0A1W6SPQ2"/>
<dbReference type="KEGG" id="nlc:EBAPG3_008160"/>
<evidence type="ECO:0000313" key="4">
    <source>
        <dbReference type="Proteomes" id="UP000012179"/>
    </source>
</evidence>
<evidence type="ECO:0000256" key="1">
    <source>
        <dbReference type="SAM" id="MobiDB-lite"/>
    </source>
</evidence>
<keyword evidence="2" id="KW-0732">Signal</keyword>
<feature type="compositionally biased region" description="Pro residues" evidence="1">
    <location>
        <begin position="123"/>
        <end position="135"/>
    </location>
</feature>
<feature type="region of interest" description="Disordered" evidence="1">
    <location>
        <begin position="116"/>
        <end position="135"/>
    </location>
</feature>
<dbReference type="Proteomes" id="UP000012179">
    <property type="component" value="Chromosome"/>
</dbReference>
<feature type="signal peptide" evidence="2">
    <location>
        <begin position="1"/>
        <end position="25"/>
    </location>
</feature>
<evidence type="ECO:0000313" key="3">
    <source>
        <dbReference type="EMBL" id="ARO87742.1"/>
    </source>
</evidence>
<reference evidence="3 4" key="1">
    <citation type="journal article" date="2015" name="Int. J. Syst. Evol. Microbiol.">
        <title>Nitrosospira lacus sp. nov., a psychrotolerant, ammonia-oxidizing bacterium from sandy lake sediment.</title>
        <authorList>
            <person name="Urakawa H."/>
            <person name="Garcia J.C."/>
            <person name="Nielsen J.L."/>
            <person name="Le V.Q."/>
            <person name="Kozlowski J.A."/>
            <person name="Stein L.Y."/>
            <person name="Lim C.K."/>
            <person name="Pommerening-Roser A."/>
            <person name="Martens-Habbena W."/>
            <person name="Stahl D.A."/>
            <person name="Klotz M.G."/>
        </authorList>
    </citation>
    <scope>NUCLEOTIDE SEQUENCE [LARGE SCALE GENOMIC DNA]</scope>
    <source>
        <strain evidence="3 4">APG3</strain>
    </source>
</reference>
<keyword evidence="4" id="KW-1185">Reference proteome</keyword>
<feature type="chain" id="PRO_5010859391" evidence="2">
    <location>
        <begin position="26"/>
        <end position="135"/>
    </location>
</feature>
<dbReference type="RefSeq" id="WP_004174171.1">
    <property type="nucleotide sequence ID" value="NZ_CP021106.3"/>
</dbReference>
<dbReference type="EMBL" id="CP021106">
    <property type="protein sequence ID" value="ARO87742.1"/>
    <property type="molecule type" value="Genomic_DNA"/>
</dbReference>
<proteinExistence type="predicted"/>
<evidence type="ECO:0000256" key="2">
    <source>
        <dbReference type="SAM" id="SignalP"/>
    </source>
</evidence>
<dbReference type="OrthoDB" id="9182268at2"/>
<sequence>MTHCRFISGTVYATVMLAAAFNVFALDCPAPPVQANKDWETSVRAEVAKIGPVTGSQLETRVKSATNDLMGKLPGADRLYLEQMMFSAYCSALRGDKSISESAKAKQILEYRRELSKSLAAATPPPPAQAPRPLP</sequence>
<name>A0A1W6SPQ2_9PROT</name>